<dbReference type="InterPro" id="IPR043502">
    <property type="entry name" value="DNA/RNA_pol_sf"/>
</dbReference>
<evidence type="ECO:0000256" key="1">
    <source>
        <dbReference type="ARBA" id="ARBA00004123"/>
    </source>
</evidence>
<dbReference type="Gene3D" id="1.10.287.690">
    <property type="entry name" value="Helix hairpin bin"/>
    <property type="match status" value="1"/>
</dbReference>
<reference evidence="16 17" key="1">
    <citation type="submission" date="2011-07" db="EMBL/GenBank/DDBJ databases">
        <authorList>
            <person name="Coyne R."/>
            <person name="Brami D."/>
            <person name="Johnson J."/>
            <person name="Hostetler J."/>
            <person name="Hannick L."/>
            <person name="Clark T."/>
            <person name="Cassidy-Hanley D."/>
            <person name="Inman J."/>
        </authorList>
    </citation>
    <scope>NUCLEOTIDE SEQUENCE [LARGE SCALE GENOMIC DNA]</scope>
    <source>
        <strain evidence="16 17">G5</strain>
    </source>
</reference>
<proteinExistence type="inferred from homology"/>
<keyword evidence="17" id="KW-1185">Reference proteome</keyword>
<dbReference type="AlphaFoldDB" id="G0QVD7"/>
<dbReference type="InterPro" id="IPR023211">
    <property type="entry name" value="DNA_pol_palm_dom_sf"/>
</dbReference>
<dbReference type="GO" id="GO:0003887">
    <property type="term" value="F:DNA-directed DNA polymerase activity"/>
    <property type="evidence" value="ECO:0007669"/>
    <property type="project" value="UniProtKB-KW"/>
</dbReference>
<dbReference type="OrthoDB" id="6755010at2759"/>
<dbReference type="InterPro" id="IPR045846">
    <property type="entry name" value="POLBc_alpha"/>
</dbReference>
<dbReference type="Pfam" id="PF03104">
    <property type="entry name" value="DNA_pol_B_exo1"/>
    <property type="match status" value="1"/>
</dbReference>
<comment type="catalytic activity">
    <reaction evidence="12">
        <text>DNA(n) + a 2'-deoxyribonucleoside 5'-triphosphate = DNA(n+1) + diphosphate</text>
        <dbReference type="Rhea" id="RHEA:22508"/>
        <dbReference type="Rhea" id="RHEA-COMP:17339"/>
        <dbReference type="Rhea" id="RHEA-COMP:17340"/>
        <dbReference type="ChEBI" id="CHEBI:33019"/>
        <dbReference type="ChEBI" id="CHEBI:61560"/>
        <dbReference type="ChEBI" id="CHEBI:173112"/>
        <dbReference type="EC" id="2.7.7.7"/>
    </reaction>
</comment>
<dbReference type="Gene3D" id="2.40.50.730">
    <property type="match status" value="1"/>
</dbReference>
<evidence type="ECO:0000256" key="3">
    <source>
        <dbReference type="ARBA" id="ARBA00022679"/>
    </source>
</evidence>
<dbReference type="GO" id="GO:1902975">
    <property type="term" value="P:mitotic DNA replication initiation"/>
    <property type="evidence" value="ECO:0007669"/>
    <property type="project" value="InterPro"/>
</dbReference>
<dbReference type="SUPFAM" id="SSF53098">
    <property type="entry name" value="Ribonuclease H-like"/>
    <property type="match status" value="1"/>
</dbReference>
<dbReference type="Pfam" id="PF00136">
    <property type="entry name" value="DNA_pol_B"/>
    <property type="match status" value="1"/>
</dbReference>
<keyword evidence="8" id="KW-0862">Zinc</keyword>
<evidence type="ECO:0000256" key="11">
    <source>
        <dbReference type="ARBA" id="ARBA00023242"/>
    </source>
</evidence>
<comment type="similarity">
    <text evidence="2 12">Belongs to the DNA polymerase type-B family.</text>
</comment>
<protein>
    <recommendedName>
        <fullName evidence="12">DNA polymerase</fullName>
        <ecNumber evidence="12">2.7.7.7</ecNumber>
    </recommendedName>
</protein>
<dbReference type="NCBIfam" id="TIGR00592">
    <property type="entry name" value="pol2"/>
    <property type="match status" value="1"/>
</dbReference>
<keyword evidence="13" id="KW-0175">Coiled coil</keyword>
<evidence type="ECO:0000256" key="4">
    <source>
        <dbReference type="ARBA" id="ARBA00022695"/>
    </source>
</evidence>
<dbReference type="PANTHER" id="PTHR45861:SF1">
    <property type="entry name" value="DNA POLYMERASE ALPHA CATALYTIC SUBUNIT"/>
    <property type="match status" value="1"/>
</dbReference>
<dbReference type="EC" id="2.7.7.7" evidence="12"/>
<keyword evidence="11" id="KW-0539">Nucleus</keyword>
<evidence type="ECO:0000256" key="7">
    <source>
        <dbReference type="ARBA" id="ARBA00022771"/>
    </source>
</evidence>
<dbReference type="InterPro" id="IPR012337">
    <property type="entry name" value="RNaseH-like_sf"/>
</dbReference>
<dbReference type="GO" id="GO:0003697">
    <property type="term" value="F:single-stranded DNA binding"/>
    <property type="evidence" value="ECO:0007669"/>
    <property type="project" value="TreeGrafter"/>
</dbReference>
<dbReference type="Gene3D" id="6.10.10.100">
    <property type="match status" value="1"/>
</dbReference>
<dbReference type="GO" id="GO:0006272">
    <property type="term" value="P:leading strand elongation"/>
    <property type="evidence" value="ECO:0007669"/>
    <property type="project" value="TreeGrafter"/>
</dbReference>
<keyword evidence="3 12" id="KW-0808">Transferase</keyword>
<keyword evidence="9 12" id="KW-0239">DNA-directed DNA polymerase</keyword>
<dbReference type="InterPro" id="IPR036397">
    <property type="entry name" value="RNaseH_sf"/>
</dbReference>
<keyword evidence="10 12" id="KW-0238">DNA-binding</keyword>
<keyword evidence="7" id="KW-0863">Zinc-finger</keyword>
<dbReference type="GO" id="GO:0003682">
    <property type="term" value="F:chromatin binding"/>
    <property type="evidence" value="ECO:0007669"/>
    <property type="project" value="TreeGrafter"/>
</dbReference>
<evidence type="ECO:0000256" key="5">
    <source>
        <dbReference type="ARBA" id="ARBA00022705"/>
    </source>
</evidence>
<dbReference type="GeneID" id="14906945"/>
<dbReference type="PROSITE" id="PS00116">
    <property type="entry name" value="DNA_POLYMERASE_B"/>
    <property type="match status" value="1"/>
</dbReference>
<dbReference type="STRING" id="857967.G0QVD7"/>
<dbReference type="FunCoup" id="G0QVD7">
    <property type="interactions" value="183"/>
</dbReference>
<dbReference type="eggNOG" id="KOG0970">
    <property type="taxonomic scope" value="Eukaryota"/>
</dbReference>
<comment type="subcellular location">
    <subcellularLocation>
        <location evidence="1">Nucleus</location>
    </subcellularLocation>
</comment>
<dbReference type="GO" id="GO:0006273">
    <property type="term" value="P:lagging strand elongation"/>
    <property type="evidence" value="ECO:0007669"/>
    <property type="project" value="TreeGrafter"/>
</dbReference>
<evidence type="ECO:0000256" key="6">
    <source>
        <dbReference type="ARBA" id="ARBA00022723"/>
    </source>
</evidence>
<evidence type="ECO:0000256" key="9">
    <source>
        <dbReference type="ARBA" id="ARBA00022932"/>
    </source>
</evidence>
<evidence type="ECO:0000256" key="13">
    <source>
        <dbReference type="SAM" id="Coils"/>
    </source>
</evidence>
<feature type="domain" description="DNA-directed DNA polymerase family B exonuclease" evidence="15">
    <location>
        <begin position="257"/>
        <end position="495"/>
    </location>
</feature>
<feature type="domain" description="DNA-directed DNA polymerase family B multifunctional" evidence="14">
    <location>
        <begin position="566"/>
        <end position="1049"/>
    </location>
</feature>
<dbReference type="OMA" id="ENMELPT"/>
<dbReference type="GO" id="GO:0003688">
    <property type="term" value="F:DNA replication origin binding"/>
    <property type="evidence" value="ECO:0007669"/>
    <property type="project" value="TreeGrafter"/>
</dbReference>
<dbReference type="GO" id="GO:0008270">
    <property type="term" value="F:zinc ion binding"/>
    <property type="evidence" value="ECO:0007669"/>
    <property type="project" value="UniProtKB-KW"/>
</dbReference>
<dbReference type="SUPFAM" id="SSF56672">
    <property type="entry name" value="DNA/RNA polymerases"/>
    <property type="match status" value="1"/>
</dbReference>
<evidence type="ECO:0000256" key="2">
    <source>
        <dbReference type="ARBA" id="ARBA00005755"/>
    </source>
</evidence>
<evidence type="ECO:0000256" key="10">
    <source>
        <dbReference type="ARBA" id="ARBA00023125"/>
    </source>
</evidence>
<dbReference type="InterPro" id="IPR006134">
    <property type="entry name" value="DNA-dir_DNA_pol_B_multi_dom"/>
</dbReference>
<evidence type="ECO:0000313" key="17">
    <source>
        <dbReference type="Proteomes" id="UP000008983"/>
    </source>
</evidence>
<accession>G0QVD7</accession>
<dbReference type="InParanoid" id="G0QVD7"/>
<dbReference type="InterPro" id="IPR006133">
    <property type="entry name" value="DNA-dir_DNA_pol_B_exonuc"/>
</dbReference>
<dbReference type="Gene3D" id="1.10.132.60">
    <property type="entry name" value="DNA polymerase family B, C-terminal domain"/>
    <property type="match status" value="1"/>
</dbReference>
<dbReference type="SMART" id="SM00486">
    <property type="entry name" value="POLBc"/>
    <property type="match status" value="1"/>
</dbReference>
<dbReference type="GO" id="GO:0000166">
    <property type="term" value="F:nucleotide binding"/>
    <property type="evidence" value="ECO:0007669"/>
    <property type="project" value="InterPro"/>
</dbReference>
<dbReference type="RefSeq" id="XP_004032413.1">
    <property type="nucleotide sequence ID" value="XM_004032365.1"/>
</dbReference>
<dbReference type="InterPro" id="IPR017964">
    <property type="entry name" value="DNA-dir_DNA_pol_B_CS"/>
</dbReference>
<dbReference type="PANTHER" id="PTHR45861">
    <property type="entry name" value="DNA POLYMERASE ALPHA CATALYTIC SUBUNIT"/>
    <property type="match status" value="1"/>
</dbReference>
<dbReference type="GO" id="GO:0005658">
    <property type="term" value="C:alpha DNA polymerase:primase complex"/>
    <property type="evidence" value="ECO:0007669"/>
    <property type="project" value="TreeGrafter"/>
</dbReference>
<organism evidence="16 17">
    <name type="scientific">Ichthyophthirius multifiliis</name>
    <name type="common">White spot disease agent</name>
    <name type="synonym">Ich</name>
    <dbReference type="NCBI Taxonomy" id="5932"/>
    <lineage>
        <taxon>Eukaryota</taxon>
        <taxon>Sar</taxon>
        <taxon>Alveolata</taxon>
        <taxon>Ciliophora</taxon>
        <taxon>Intramacronucleata</taxon>
        <taxon>Oligohymenophorea</taxon>
        <taxon>Hymenostomatida</taxon>
        <taxon>Ophryoglenina</taxon>
        <taxon>Ichthyophthirius</taxon>
    </lineage>
</organism>
<dbReference type="Gene3D" id="3.90.1600.10">
    <property type="entry name" value="Palm domain of DNA polymerase"/>
    <property type="match status" value="1"/>
</dbReference>
<dbReference type="InterPro" id="IPR006172">
    <property type="entry name" value="DNA-dir_DNA_pol_B"/>
</dbReference>
<keyword evidence="4 12" id="KW-0548">Nucleotidyltransferase</keyword>
<dbReference type="InterPro" id="IPR042087">
    <property type="entry name" value="DNA_pol_B_thumb"/>
</dbReference>
<dbReference type="EMBL" id="GL983940">
    <property type="protein sequence ID" value="EGR30826.1"/>
    <property type="molecule type" value="Genomic_DNA"/>
</dbReference>
<evidence type="ECO:0000256" key="8">
    <source>
        <dbReference type="ARBA" id="ARBA00022833"/>
    </source>
</evidence>
<evidence type="ECO:0000259" key="15">
    <source>
        <dbReference type="Pfam" id="PF03104"/>
    </source>
</evidence>
<dbReference type="PRINTS" id="PR00106">
    <property type="entry name" value="DNAPOLB"/>
</dbReference>
<dbReference type="Gene3D" id="3.30.420.10">
    <property type="entry name" value="Ribonuclease H-like superfamily/Ribonuclease H"/>
    <property type="match status" value="1"/>
</dbReference>
<evidence type="ECO:0000259" key="14">
    <source>
        <dbReference type="Pfam" id="PF00136"/>
    </source>
</evidence>
<dbReference type="Gene3D" id="3.30.70.2820">
    <property type="match status" value="1"/>
</dbReference>
<dbReference type="CDD" id="cd05532">
    <property type="entry name" value="POLBc_alpha"/>
    <property type="match status" value="1"/>
</dbReference>
<keyword evidence="5 12" id="KW-0235">DNA replication</keyword>
<dbReference type="Proteomes" id="UP000008983">
    <property type="component" value="Unassembled WGS sequence"/>
</dbReference>
<gene>
    <name evidence="16" type="ORF">IMG5_122980</name>
</gene>
<keyword evidence="6" id="KW-0479">Metal-binding</keyword>
<name>G0QVD7_ICHMU</name>
<evidence type="ECO:0000256" key="12">
    <source>
        <dbReference type="RuleBase" id="RU000442"/>
    </source>
</evidence>
<evidence type="ECO:0000313" key="16">
    <source>
        <dbReference type="EMBL" id="EGR30826.1"/>
    </source>
</evidence>
<feature type="coiled-coil region" evidence="13">
    <location>
        <begin position="682"/>
        <end position="763"/>
    </location>
</feature>
<dbReference type="CDD" id="cd05776">
    <property type="entry name" value="DNA_polB_alpha_exo"/>
    <property type="match status" value="1"/>
</dbReference>
<sequence>MIKNIENLDKKSRLAQLNKQVQKDIQKREKKKKQLINDDSYENDEVQEEQENDFIDDQYEIAQSNNVQKNDKKNDISEDEGTNSIQQFEEYLSKISKNLQEEKQKNTIISQPTDINYFKNAEDGSLDVYLYDYYYDNVVKPGKIYAFGKVKDPQLNKYHSCTIEIENIIRYYYLLPSSEQITEEEIKNEVHQIFKNAQKMSKKVDFVGQFVQKNYAFELPIPKGNQKWYQIMTSYEFESLDPDVKGKTFNYCIGSTYSSLESFLIQKRIKGPCWVKMRNIKNTPNLISNRKLEFKIDYSINTNIQVLEGQKNSPVFSVVSLGLKSVNRIDLKGNKKEYKKEIFILTMKFNQNVNIDNSIVKEMQNYQKIAFVCHPNNQKKQDSVFQKGVLDKQTVFCQSEMVLLENFLNKFNELDPDIVVGHDLYQTLLDIICNRIKERGLQKWVYLSKLINVGSNEIPKYGNAMQKCRQILKGRLIVDTLLSCQEFLNSVEYTIEHLAKKIFDKEITRVDQKDYEKKFATNFLVNSIVEDTYLDNEYALKIMYHLQIIQLTKQLTIICGNQWIGSLQNQRAERNEMLLLHKFYELNYVYPDNFKNLNFQYKKKMQLKLSENTGSQQQQGKQKKQKFKGGQVFEPQKGLYNEYIVLLDFNSLYPSIIQEFNVCFTTATRKSLSLEQQMQIFIKNKKDLNEQIIQNNQEEEEQYNDIQQDQQNDDQIAQIEKVKYIAVLPGILRDLVDQRKKVKNQLKNAKDQLEKETLDIKQKAFKLVANSIYGCLGFSSSRFYAMPIAAFITSKGREVLFSSKKIVEDMGYNVIYGDTDSLMIRPNTQDLCEAIKIALKIKIEANKQYKKLQLDIDGVFKNMLLIKKKKYATLKVCNWEEAYQNKNIQEITVKELKGIDIVRRDWSQISRDAGNKVLDIILNSKSSEQVQENIITYLTELNKEIDEKRIKPSDYYITKKLTKRIDQYGEKNIPHVEVASRMITEKGLDPQSLVGHIINYIICKNQSSKLIDKAFSPKEYNDQKDTLEIDLEYYKKYQIFEPIKRQLEVIENINISQVASIFAIKYTVVQTKENIEEQGHQNKDMRRIYLQKYMPQVNLICKSCKKSQLFTGCFKYESENSDSQQNEKQKNILQCKFCQEDNFINIRNGVIFCLKNLIRYKQQMELVDENEIDSFTFGFSLLKNYELRITNKFFNDQLQALQSMFELSIQEKNELSVDIQLKIQNIKQIVDKELEKSDYFNVPVLQFMNSFGIQ</sequence>